<evidence type="ECO:0000313" key="11">
    <source>
        <dbReference type="Proteomes" id="UP000051530"/>
    </source>
</evidence>
<comment type="caution">
    <text evidence="10">The sequence shown here is derived from an EMBL/GenBank/DDBJ whole genome shotgun (WGS) entry which is preliminary data.</text>
</comment>
<dbReference type="GO" id="GO:0005524">
    <property type="term" value="F:ATP binding"/>
    <property type="evidence" value="ECO:0007669"/>
    <property type="project" value="UniProtKB-KW"/>
</dbReference>
<dbReference type="InterPro" id="IPR013083">
    <property type="entry name" value="Znf_RING/FYVE/PHD"/>
</dbReference>
<feature type="domain" description="Helicase C-terminal" evidence="9">
    <location>
        <begin position="517"/>
        <end position="673"/>
    </location>
</feature>
<gene>
    <name evidence="10" type="ORF">M153_5680004590</name>
</gene>
<keyword evidence="6" id="KW-0862">Zinc</keyword>
<reference evidence="10 11" key="1">
    <citation type="submission" date="2015-07" db="EMBL/GenBank/DDBJ databases">
        <title>The genome of Pseudoloma neurophilia, a relevant intracellular parasite of the zebrafish.</title>
        <authorList>
            <person name="Ndikumana S."/>
            <person name="Pelin A."/>
            <person name="Sanders J."/>
            <person name="Corradi N."/>
        </authorList>
    </citation>
    <scope>NUCLEOTIDE SEQUENCE [LARGE SCALE GENOMIC DNA]</scope>
    <source>
        <strain evidence="10 11">MK1</strain>
    </source>
</reference>
<feature type="domain" description="Helicase ATP-binding" evidence="8">
    <location>
        <begin position="99"/>
        <end position="271"/>
    </location>
</feature>
<dbReference type="VEuPathDB" id="MicrosporidiaDB:M153_5680004590"/>
<dbReference type="SMART" id="SM00490">
    <property type="entry name" value="HELICc"/>
    <property type="match status" value="1"/>
</dbReference>
<dbReference type="InterPro" id="IPR027417">
    <property type="entry name" value="P-loop_NTPase"/>
</dbReference>
<evidence type="ECO:0000256" key="6">
    <source>
        <dbReference type="PROSITE-ProRule" id="PRU00175"/>
    </source>
</evidence>
<dbReference type="GO" id="GO:0004386">
    <property type="term" value="F:helicase activity"/>
    <property type="evidence" value="ECO:0007669"/>
    <property type="project" value="UniProtKB-KW"/>
</dbReference>
<keyword evidence="6" id="KW-0863">Zinc-finger</keyword>
<protein>
    <submittedName>
        <fullName evidence="10">Nucleotide excision repair protein RAD16</fullName>
    </submittedName>
</protein>
<comment type="similarity">
    <text evidence="1">Belongs to the SNF2/RAD54 helicase family.</text>
</comment>
<dbReference type="SUPFAM" id="SSF52540">
    <property type="entry name" value="P-loop containing nucleoside triphosphate hydrolases"/>
    <property type="match status" value="2"/>
</dbReference>
<name>A0A0R0LWT4_9MICR</name>
<dbReference type="GO" id="GO:0006289">
    <property type="term" value="P:nucleotide-excision repair"/>
    <property type="evidence" value="ECO:0007669"/>
    <property type="project" value="TreeGrafter"/>
</dbReference>
<dbReference type="PROSITE" id="PS51194">
    <property type="entry name" value="HELICASE_CTER"/>
    <property type="match status" value="1"/>
</dbReference>
<dbReference type="PANTHER" id="PTHR45626">
    <property type="entry name" value="TRANSCRIPTION TERMINATION FACTOR 2-RELATED"/>
    <property type="match status" value="1"/>
</dbReference>
<dbReference type="Gene3D" id="3.30.40.10">
    <property type="entry name" value="Zinc/RING finger domain, C3HC4 (zinc finger)"/>
    <property type="match status" value="1"/>
</dbReference>
<dbReference type="Gene3D" id="3.40.50.300">
    <property type="entry name" value="P-loop containing nucleotide triphosphate hydrolases"/>
    <property type="match status" value="1"/>
</dbReference>
<feature type="domain" description="RING-type" evidence="7">
    <location>
        <begin position="429"/>
        <end position="467"/>
    </location>
</feature>
<dbReference type="GO" id="GO:0005634">
    <property type="term" value="C:nucleus"/>
    <property type="evidence" value="ECO:0007669"/>
    <property type="project" value="TreeGrafter"/>
</dbReference>
<dbReference type="OrthoDB" id="448448at2759"/>
<dbReference type="SUPFAM" id="SSF57850">
    <property type="entry name" value="RING/U-box"/>
    <property type="match status" value="1"/>
</dbReference>
<dbReference type="CDD" id="cd18793">
    <property type="entry name" value="SF2_C_SNF"/>
    <property type="match status" value="1"/>
</dbReference>
<evidence type="ECO:0000259" key="8">
    <source>
        <dbReference type="PROSITE" id="PS51192"/>
    </source>
</evidence>
<keyword evidence="11" id="KW-1185">Reference proteome</keyword>
<dbReference type="InterPro" id="IPR001650">
    <property type="entry name" value="Helicase_C-like"/>
</dbReference>
<dbReference type="Gene3D" id="3.40.50.10810">
    <property type="entry name" value="Tandem AAA-ATPase domain"/>
    <property type="match status" value="1"/>
</dbReference>
<dbReference type="EMBL" id="LGUB01000214">
    <property type="protein sequence ID" value="KRH93794.1"/>
    <property type="molecule type" value="Genomic_DNA"/>
</dbReference>
<evidence type="ECO:0000256" key="1">
    <source>
        <dbReference type="ARBA" id="ARBA00007025"/>
    </source>
</evidence>
<evidence type="ECO:0000256" key="3">
    <source>
        <dbReference type="ARBA" id="ARBA00022801"/>
    </source>
</evidence>
<keyword evidence="2" id="KW-0547">Nucleotide-binding</keyword>
<evidence type="ECO:0000259" key="9">
    <source>
        <dbReference type="PROSITE" id="PS51194"/>
    </source>
</evidence>
<dbReference type="InterPro" id="IPR038718">
    <property type="entry name" value="SNF2-like_sf"/>
</dbReference>
<dbReference type="InterPro" id="IPR014001">
    <property type="entry name" value="Helicase_ATP-bd"/>
</dbReference>
<dbReference type="Pfam" id="PF00176">
    <property type="entry name" value="SNF2-rel_dom"/>
    <property type="match status" value="2"/>
</dbReference>
<keyword evidence="5" id="KW-0067">ATP-binding</keyword>
<dbReference type="InterPro" id="IPR001841">
    <property type="entry name" value="Znf_RING"/>
</dbReference>
<dbReference type="PROSITE" id="PS51192">
    <property type="entry name" value="HELICASE_ATP_BIND_1"/>
    <property type="match status" value="1"/>
</dbReference>
<dbReference type="InterPro" id="IPR000330">
    <property type="entry name" value="SNF2_N"/>
</dbReference>
<dbReference type="AlphaFoldDB" id="A0A0R0LWT4"/>
<organism evidence="10 11">
    <name type="scientific">Pseudoloma neurophilia</name>
    <dbReference type="NCBI Taxonomy" id="146866"/>
    <lineage>
        <taxon>Eukaryota</taxon>
        <taxon>Fungi</taxon>
        <taxon>Fungi incertae sedis</taxon>
        <taxon>Microsporidia</taxon>
        <taxon>Pseudoloma</taxon>
    </lineage>
</organism>
<dbReference type="PANTHER" id="PTHR45626:SF12">
    <property type="entry name" value="DNA REPAIR PROTEIN RAD16"/>
    <property type="match status" value="1"/>
</dbReference>
<proteinExistence type="inferred from homology"/>
<dbReference type="CDD" id="cd18008">
    <property type="entry name" value="DEXDc_SHPRH-like"/>
    <property type="match status" value="1"/>
</dbReference>
<evidence type="ECO:0000256" key="4">
    <source>
        <dbReference type="ARBA" id="ARBA00022806"/>
    </source>
</evidence>
<dbReference type="Proteomes" id="UP000051530">
    <property type="component" value="Unassembled WGS sequence"/>
</dbReference>
<dbReference type="PROSITE" id="PS50089">
    <property type="entry name" value="ZF_RING_2"/>
    <property type="match status" value="1"/>
</dbReference>
<accession>A0A0R0LWT4</accession>
<dbReference type="Pfam" id="PF00271">
    <property type="entry name" value="Helicase_C"/>
    <property type="match status" value="1"/>
</dbReference>
<dbReference type="InterPro" id="IPR049730">
    <property type="entry name" value="SNF2/RAD54-like_C"/>
</dbReference>
<evidence type="ECO:0000259" key="7">
    <source>
        <dbReference type="PROSITE" id="PS50089"/>
    </source>
</evidence>
<keyword evidence="6" id="KW-0479">Metal-binding</keyword>
<dbReference type="GO" id="GO:0008094">
    <property type="term" value="F:ATP-dependent activity, acting on DNA"/>
    <property type="evidence" value="ECO:0007669"/>
    <property type="project" value="TreeGrafter"/>
</dbReference>
<dbReference type="InterPro" id="IPR050628">
    <property type="entry name" value="SNF2_RAD54_helicase_TF"/>
</dbReference>
<sequence length="685" mass="79068">MTRNDVRDDFTWSADKKKKNITLRELTPFDFKNIDKKEKEDSKIYKIHEDLAAKEKIFLKKFLPETKEIISGNLITKLLPHQRRGLQWMLGCEKSIVAGGILADEMGLGKTIQILSLILTDGPGFINIVLAPVVSLNQWKNEIIRHCKNINVISKDGDEVRDDHINIILLSYGKIENLHRRKAKNTLITATSPIKKKSKVLNTYKFTFEDIFDIKFERLVLDEAHTIKDSRSSTNTAINKIKSKFRWGLTGTPVQNRVGDLYSLIKFLKIDPLGKYFCKKCDCSTFTWLGNSTRPGFCECGHFGAVHFGWWNRKITFPVKEFGLTVLNNKIFRKIKTITKHFILRRTKLKLEKELGLPSKHLMIIRAYFSKDEKNFYESIYKKTKLEFNVFIAQTDTSYINIFSLIQKLRMAANHPYLLSKNTQDVIICSICQEEALNPIKAGCGHFFCQEEAEIYFVEKQKCPTCKVKITLDLTDISSPKRSNSTDIQNIDSIVHKKSKSNVLNLNNWQSSTKIETLMQILYKIKSDPGTSSNKSIVFSQFVNFLEMLSWRLERSGFRCVKIYGSMSQSQRKASIDEFKKNPEITIFLISLKAGGLALNLTEANNVFLMDPWWNPAVEEQAMDRIHRIGQFRPINIYKIIIQDSIESKIVELQMKKKALFESTIDNNSAALERLEKDDLQFLFN</sequence>
<keyword evidence="4" id="KW-0347">Helicase</keyword>
<evidence type="ECO:0000256" key="5">
    <source>
        <dbReference type="ARBA" id="ARBA00022840"/>
    </source>
</evidence>
<dbReference type="GO" id="GO:0016787">
    <property type="term" value="F:hydrolase activity"/>
    <property type="evidence" value="ECO:0007669"/>
    <property type="project" value="UniProtKB-KW"/>
</dbReference>
<keyword evidence="3" id="KW-0378">Hydrolase</keyword>
<dbReference type="GO" id="GO:0008270">
    <property type="term" value="F:zinc ion binding"/>
    <property type="evidence" value="ECO:0007669"/>
    <property type="project" value="UniProtKB-KW"/>
</dbReference>
<evidence type="ECO:0000256" key="2">
    <source>
        <dbReference type="ARBA" id="ARBA00022741"/>
    </source>
</evidence>
<dbReference type="SMART" id="SM00487">
    <property type="entry name" value="DEXDc"/>
    <property type="match status" value="1"/>
</dbReference>
<evidence type="ECO:0000313" key="10">
    <source>
        <dbReference type="EMBL" id="KRH93794.1"/>
    </source>
</evidence>